<feature type="domain" description="DUF4817" evidence="1">
    <location>
        <begin position="189"/>
        <end position="242"/>
    </location>
</feature>
<evidence type="ECO:0000259" key="1">
    <source>
        <dbReference type="Pfam" id="PF16087"/>
    </source>
</evidence>
<feature type="domain" description="MTMR6-9 GRAM" evidence="2">
    <location>
        <begin position="22"/>
        <end position="101"/>
    </location>
</feature>
<dbReference type="Proteomes" id="UP001148838">
    <property type="component" value="Unassembled WGS sequence"/>
</dbReference>
<proteinExistence type="predicted"/>
<dbReference type="Pfam" id="PF16087">
    <property type="entry name" value="DUF4817"/>
    <property type="match status" value="1"/>
</dbReference>
<protein>
    <recommendedName>
        <fullName evidence="5">DUF4817 domain-containing protein</fullName>
    </recommendedName>
</protein>
<sequence>MEFAELILIPKLDGVIMHGPFQKSVDGTLCITGHHLILSTRKEGVEELWLLHNNVDAVERRLNGLQGGSLIIKCKDFRIIQLDISTSDEFLKVATTIENLSSVDEPTKLYPFFYRPMFPILEDGWTAFRPETEYSQLVTSQADEWRISYINKDFTCNTRCGSESGNFATPSGKALQSISVTMELWPGVQCAYTVKAFYENGDSYVITQRQFRREFRIHRNHAVPSSHAIKTWIRNFEATGSTLIKKGDSVKQISDRSVRRILHKDLNFHPYKIQITHALQEQDHGNRLQFCQTFLELINGNQNLVNNLLMSDEAHFHLSGFVNKQNWRYWAATNPKGIHEQPLHSLKVTVWCAISVFAIIGPYFFEDERERAVTVTGQRYVDILKNFLAPALAHLPVNENTFFQQDGATSHTTQISMAAVRNFFPNHVISRHEDTRWPARFPDLSASPHTIQKLKHRIREETERIPVEMLQRVMGDVRKRLTELLDFPGCKEDWRPCIYWPQVGAIIQGRVEHCRPGSGRRCVSTPEQNAALVAETVRNPYQSSASAIRRLFTRIATKKEHLKDDHKLFHLAFAEKNANHNRNRVIFSDEVIFPSTHCGKVIVYCPQGARYDERYMVEQFC</sequence>
<evidence type="ECO:0008006" key="5">
    <source>
        <dbReference type="Google" id="ProtNLM"/>
    </source>
</evidence>
<evidence type="ECO:0000313" key="3">
    <source>
        <dbReference type="EMBL" id="KAJ4427284.1"/>
    </source>
</evidence>
<keyword evidence="4" id="KW-1185">Reference proteome</keyword>
<dbReference type="InterPro" id="IPR032135">
    <property type="entry name" value="DUF4817"/>
</dbReference>
<organism evidence="3 4">
    <name type="scientific">Periplaneta americana</name>
    <name type="common">American cockroach</name>
    <name type="synonym">Blatta americana</name>
    <dbReference type="NCBI Taxonomy" id="6978"/>
    <lineage>
        <taxon>Eukaryota</taxon>
        <taxon>Metazoa</taxon>
        <taxon>Ecdysozoa</taxon>
        <taxon>Arthropoda</taxon>
        <taxon>Hexapoda</taxon>
        <taxon>Insecta</taxon>
        <taxon>Pterygota</taxon>
        <taxon>Neoptera</taxon>
        <taxon>Polyneoptera</taxon>
        <taxon>Dictyoptera</taxon>
        <taxon>Blattodea</taxon>
        <taxon>Blattoidea</taxon>
        <taxon>Blattidae</taxon>
        <taxon>Blattinae</taxon>
        <taxon>Periplaneta</taxon>
    </lineage>
</organism>
<evidence type="ECO:0000259" key="2">
    <source>
        <dbReference type="Pfam" id="PF21098"/>
    </source>
</evidence>
<dbReference type="InterPro" id="IPR011993">
    <property type="entry name" value="PH-like_dom_sf"/>
</dbReference>
<dbReference type="Pfam" id="PF21098">
    <property type="entry name" value="PH-GRAM_MTMR6-like"/>
    <property type="match status" value="1"/>
</dbReference>
<accession>A0ABQ8RZW9</accession>
<dbReference type="PANTHER" id="PTHR47326:SF1">
    <property type="entry name" value="HTH PSQ-TYPE DOMAIN-CONTAINING PROTEIN"/>
    <property type="match status" value="1"/>
</dbReference>
<dbReference type="Gene3D" id="2.30.29.30">
    <property type="entry name" value="Pleckstrin-homology domain (PH domain)/Phosphotyrosine-binding domain (PTB)"/>
    <property type="match status" value="1"/>
</dbReference>
<dbReference type="InterPro" id="IPR048994">
    <property type="entry name" value="PH-GRAM_MTMR6-9"/>
</dbReference>
<reference evidence="3 4" key="1">
    <citation type="journal article" date="2022" name="Allergy">
        <title>Genome assembly and annotation of Periplaneta americana reveal a comprehensive cockroach allergen profile.</title>
        <authorList>
            <person name="Wang L."/>
            <person name="Xiong Q."/>
            <person name="Saelim N."/>
            <person name="Wang L."/>
            <person name="Nong W."/>
            <person name="Wan A.T."/>
            <person name="Shi M."/>
            <person name="Liu X."/>
            <person name="Cao Q."/>
            <person name="Hui J.H.L."/>
            <person name="Sookrung N."/>
            <person name="Leung T.F."/>
            <person name="Tungtrongchitr A."/>
            <person name="Tsui S.K.W."/>
        </authorList>
    </citation>
    <scope>NUCLEOTIDE SEQUENCE [LARGE SCALE GENOMIC DNA]</scope>
    <source>
        <strain evidence="3">PWHHKU_190912</strain>
    </source>
</reference>
<dbReference type="Gene3D" id="3.30.420.10">
    <property type="entry name" value="Ribonuclease H-like superfamily/Ribonuclease H"/>
    <property type="match status" value="1"/>
</dbReference>
<dbReference type="SUPFAM" id="SSF50729">
    <property type="entry name" value="PH domain-like"/>
    <property type="match status" value="1"/>
</dbReference>
<dbReference type="CDD" id="cd13211">
    <property type="entry name" value="PH-GRAM_MTMR9"/>
    <property type="match status" value="1"/>
</dbReference>
<name>A0ABQ8RZW9_PERAM</name>
<gene>
    <name evidence="3" type="ORF">ANN_24902</name>
</gene>
<dbReference type="PANTHER" id="PTHR47326">
    <property type="entry name" value="TRANSPOSABLE ELEMENT TC3 TRANSPOSASE-LIKE PROTEIN"/>
    <property type="match status" value="1"/>
</dbReference>
<evidence type="ECO:0000313" key="4">
    <source>
        <dbReference type="Proteomes" id="UP001148838"/>
    </source>
</evidence>
<comment type="caution">
    <text evidence="3">The sequence shown here is derived from an EMBL/GenBank/DDBJ whole genome shotgun (WGS) entry which is preliminary data.</text>
</comment>
<dbReference type="InterPro" id="IPR036397">
    <property type="entry name" value="RNaseH_sf"/>
</dbReference>
<dbReference type="EMBL" id="JAJSOF020000038">
    <property type="protein sequence ID" value="KAJ4427284.1"/>
    <property type="molecule type" value="Genomic_DNA"/>
</dbReference>